<proteinExistence type="predicted"/>
<organism evidence="1 2">
    <name type="scientific">Vibrio phage Bennett</name>
    <dbReference type="NCBI Taxonomy" id="2735171"/>
    <lineage>
        <taxon>Viruses</taxon>
        <taxon>Duplodnaviria</taxon>
        <taxon>Heunggongvirae</taxon>
        <taxon>Uroviricota</taxon>
        <taxon>Caudoviricetes</taxon>
        <taxon>Demerecviridae</taxon>
        <taxon>Ermolyevavirinae</taxon>
        <taxon>Thalassavirus</taxon>
        <taxon>Thalassavirus bennett</taxon>
    </lineage>
</organism>
<accession>A0A6M4EU27</accession>
<dbReference type="Proteomes" id="UP000501397">
    <property type="component" value="Segment"/>
</dbReference>
<evidence type="ECO:0000313" key="2">
    <source>
        <dbReference type="Proteomes" id="UP000501397"/>
    </source>
</evidence>
<reference evidence="1 2" key="1">
    <citation type="submission" date="2020-01" db="EMBL/GenBank/DDBJ databases">
        <authorList>
            <person name="Giacobe N."/>
            <person name="Brown L."/>
            <person name="Broussard G.W."/>
        </authorList>
    </citation>
    <scope>NUCLEOTIDE SEQUENCE [LARGE SCALE GENOMIC DNA]</scope>
</reference>
<evidence type="ECO:0000313" key="1">
    <source>
        <dbReference type="EMBL" id="QJQ85206.1"/>
    </source>
</evidence>
<sequence>MEDKNTRTYGLFVRGGNTHQKLAFSCKSTSAAEAMKSFVHHYQYKLGVNPDKMETFFVIPKIGDNYDFYSADSNGWDIGDTFYPACNKPYAHLSLEK</sequence>
<dbReference type="EMBL" id="MN958086">
    <property type="protein sequence ID" value="QJQ85206.1"/>
    <property type="molecule type" value="Genomic_DNA"/>
</dbReference>
<protein>
    <submittedName>
        <fullName evidence="1">Uncharacterized protein</fullName>
    </submittedName>
</protein>
<gene>
    <name evidence="1" type="ORF">BENNETT_194</name>
</gene>
<keyword evidence="2" id="KW-1185">Reference proteome</keyword>
<name>A0A6M4EU27_9CAUD</name>